<feature type="domain" description="Tetrapyrrole methylase" evidence="6">
    <location>
        <begin position="6"/>
        <end position="187"/>
    </location>
</feature>
<evidence type="ECO:0000256" key="4">
    <source>
        <dbReference type="ARBA" id="ARBA00022679"/>
    </source>
</evidence>
<dbReference type="InterPro" id="IPR012818">
    <property type="entry name" value="CbiE"/>
</dbReference>
<dbReference type="InterPro" id="IPR014777">
    <property type="entry name" value="4pyrrole_Mease_sub1"/>
</dbReference>
<dbReference type="InterPro" id="IPR014008">
    <property type="entry name" value="Cbl_synth_MTase_CbiT"/>
</dbReference>
<dbReference type="PIRSF" id="PIRSF036428">
    <property type="entry name" value="CobL"/>
    <property type="match status" value="1"/>
</dbReference>
<keyword evidence="8" id="KW-1185">Reference proteome</keyword>
<dbReference type="SUPFAM" id="SSF53790">
    <property type="entry name" value="Tetrapyrrole methylase"/>
    <property type="match status" value="1"/>
</dbReference>
<dbReference type="InterPro" id="IPR050714">
    <property type="entry name" value="Cobalamin_biosynth_MTase"/>
</dbReference>
<keyword evidence="5" id="KW-0949">S-adenosyl-L-methionine</keyword>
<dbReference type="SUPFAM" id="SSF53335">
    <property type="entry name" value="S-adenosyl-L-methionine-dependent methyltransferases"/>
    <property type="match status" value="1"/>
</dbReference>
<dbReference type="PANTHER" id="PTHR43182">
    <property type="entry name" value="COBALT-PRECORRIN-6B C(15)-METHYLTRANSFERASE (DECARBOXYLATING)"/>
    <property type="match status" value="1"/>
</dbReference>
<name>A0A3S3MAR0_9RHOB</name>
<reference evidence="8" key="1">
    <citation type="submission" date="2019-01" db="EMBL/GenBank/DDBJ databases">
        <title>Sinorhodobacter populi sp. nov. isolated from the symptomatic bark tissue of Populus euramericana canker.</title>
        <authorList>
            <person name="Li Y."/>
        </authorList>
    </citation>
    <scope>NUCLEOTIDE SEQUENCE [LARGE SCALE GENOMIC DNA]</scope>
    <source>
        <strain evidence="8">CGMCC 1.12963</strain>
    </source>
</reference>
<proteinExistence type="predicted"/>
<keyword evidence="2" id="KW-0169">Cobalamin biosynthesis</keyword>
<dbReference type="InterPro" id="IPR029063">
    <property type="entry name" value="SAM-dependent_MTases_sf"/>
</dbReference>
<dbReference type="Pfam" id="PF00590">
    <property type="entry name" value="TP_methylase"/>
    <property type="match status" value="1"/>
</dbReference>
<dbReference type="GO" id="GO:0032259">
    <property type="term" value="P:methylation"/>
    <property type="evidence" value="ECO:0007669"/>
    <property type="project" value="UniProtKB-KW"/>
</dbReference>
<keyword evidence="4 7" id="KW-0808">Transferase</keyword>
<dbReference type="PANTHER" id="PTHR43182:SF1">
    <property type="entry name" value="COBALT-PRECORRIN-7 C(5)-METHYLTRANSFERASE"/>
    <property type="match status" value="1"/>
</dbReference>
<dbReference type="InterPro" id="IPR000878">
    <property type="entry name" value="4pyrrol_Mease"/>
</dbReference>
<dbReference type="RefSeq" id="WP_128155729.1">
    <property type="nucleotide sequence ID" value="NZ_JBHSOM010000009.1"/>
</dbReference>
<evidence type="ECO:0000256" key="5">
    <source>
        <dbReference type="ARBA" id="ARBA00022691"/>
    </source>
</evidence>
<dbReference type="Gene3D" id="3.40.1010.10">
    <property type="entry name" value="Cobalt-precorrin-4 Transmethylase, Domain 1"/>
    <property type="match status" value="1"/>
</dbReference>
<dbReference type="GO" id="GO:0008276">
    <property type="term" value="F:protein methyltransferase activity"/>
    <property type="evidence" value="ECO:0007669"/>
    <property type="project" value="InterPro"/>
</dbReference>
<dbReference type="NCBIfam" id="TIGR02467">
    <property type="entry name" value="CbiE"/>
    <property type="match status" value="1"/>
</dbReference>
<dbReference type="NCBIfam" id="TIGR02469">
    <property type="entry name" value="CbiT"/>
    <property type="match status" value="1"/>
</dbReference>
<evidence type="ECO:0000259" key="6">
    <source>
        <dbReference type="Pfam" id="PF00590"/>
    </source>
</evidence>
<comment type="caution">
    <text evidence="7">The sequence shown here is derived from an EMBL/GenBank/DDBJ whole genome shotgun (WGS) entry which is preliminary data.</text>
</comment>
<dbReference type="EMBL" id="SAVA01000003">
    <property type="protein sequence ID" value="RWR53470.1"/>
    <property type="molecule type" value="Genomic_DNA"/>
</dbReference>
<organism evidence="7 8">
    <name type="scientific">Paenirhodobacter huangdaonensis</name>
    <dbReference type="NCBI Taxonomy" id="2501515"/>
    <lineage>
        <taxon>Bacteria</taxon>
        <taxon>Pseudomonadati</taxon>
        <taxon>Pseudomonadota</taxon>
        <taxon>Alphaproteobacteria</taxon>
        <taxon>Rhodobacterales</taxon>
        <taxon>Rhodobacter group</taxon>
        <taxon>Paenirhodobacter</taxon>
    </lineage>
</organism>
<dbReference type="InterPro" id="IPR006365">
    <property type="entry name" value="Cbl_synth_CobL"/>
</dbReference>
<dbReference type="Proteomes" id="UP000288071">
    <property type="component" value="Unassembled WGS sequence"/>
</dbReference>
<evidence type="ECO:0000256" key="2">
    <source>
        <dbReference type="ARBA" id="ARBA00022573"/>
    </source>
</evidence>
<evidence type="ECO:0000313" key="8">
    <source>
        <dbReference type="Proteomes" id="UP000288071"/>
    </source>
</evidence>
<sequence length="396" mass="40603">MAEPWLLIVGLGEDGLAGLPDASRAALAAAEVIFGAPRHLDLVGAGARGQAWPVPFDIAPVLALRGRRTVVLASGDPFWAGAGAVLAAALTPGEWRAMPVAGVCSLAAARMGWRLEEATCLALHAAPFARLRPVLCRGAWVIATLRDGAAVAELARWLGDAGFGAVEITVLERLGGPAERLRRARAEAFDLEDIAAPVAVALDGAALPVEAGLPRSPGLPEAAFAHDGQITKSPMRALTLAALAPRPGALLWDIGGGSGSVSVEWCLAGGRACTIEPRPDRLDNIRANIAEFGLGGRMQAVAGAAPAALAGLPAPEAVFVGGGGSEALFAALWEALSPGTRIVANAVTLETEALLIACHARHGGSLLRVEIAQAAPLGRGRGWQPARPVVQWSVTR</sequence>
<reference evidence="7 8" key="2">
    <citation type="submission" date="2019-01" db="EMBL/GenBank/DDBJ databases">
        <title>Sinorhodobacter populi sp. nov. isolated from the symptomatic bark tissue of Populus euramericana canker.</title>
        <authorList>
            <person name="Xu G."/>
        </authorList>
    </citation>
    <scope>NUCLEOTIDE SEQUENCE [LARGE SCALE GENOMIC DNA]</scope>
    <source>
        <strain evidence="7 8">CGMCC 1.12963</strain>
    </source>
</reference>
<dbReference type="Gene3D" id="3.40.50.150">
    <property type="entry name" value="Vaccinia Virus protein VP39"/>
    <property type="match status" value="1"/>
</dbReference>
<accession>A0A3S3MAR0</accession>
<comment type="pathway">
    <text evidence="1">Cofactor biosynthesis; adenosylcobalamin biosynthesis.</text>
</comment>
<evidence type="ECO:0000313" key="7">
    <source>
        <dbReference type="EMBL" id="RWR53470.1"/>
    </source>
</evidence>
<dbReference type="GO" id="GO:0009236">
    <property type="term" value="P:cobalamin biosynthetic process"/>
    <property type="evidence" value="ECO:0007669"/>
    <property type="project" value="UniProtKB-UniPathway"/>
</dbReference>
<evidence type="ECO:0000256" key="1">
    <source>
        <dbReference type="ARBA" id="ARBA00004953"/>
    </source>
</evidence>
<dbReference type="UniPathway" id="UPA00148"/>
<dbReference type="InterPro" id="IPR035996">
    <property type="entry name" value="4pyrrol_Methylase_sf"/>
</dbReference>
<dbReference type="CDD" id="cd11644">
    <property type="entry name" value="Precorrin-6Y-MT"/>
    <property type="match status" value="1"/>
</dbReference>
<dbReference type="AlphaFoldDB" id="A0A3S3MAR0"/>
<protein>
    <submittedName>
        <fullName evidence="7">Precorrin-6y C5,15-methyltransferase (Decarboxylating) subunit CbiE</fullName>
    </submittedName>
</protein>
<evidence type="ECO:0000256" key="3">
    <source>
        <dbReference type="ARBA" id="ARBA00022603"/>
    </source>
</evidence>
<keyword evidence="3 7" id="KW-0489">Methyltransferase</keyword>
<gene>
    <name evidence="7" type="primary">cbiE</name>
    <name evidence="7" type="ORF">EOW66_07125</name>
</gene>